<proteinExistence type="predicted"/>
<dbReference type="EMBL" id="DVOT01000050">
    <property type="protein sequence ID" value="HIV26835.1"/>
    <property type="molecule type" value="Genomic_DNA"/>
</dbReference>
<protein>
    <submittedName>
        <fullName evidence="1">Uncharacterized protein</fullName>
    </submittedName>
</protein>
<dbReference type="AlphaFoldDB" id="A0A9D1P5H2"/>
<evidence type="ECO:0000313" key="1">
    <source>
        <dbReference type="EMBL" id="HIV26835.1"/>
    </source>
</evidence>
<sequence length="84" mass="9523">MVYCRNGQKVIGLIRVSLKAEEQASEDNSLRKGWSKYNDYMKCQMDLILNTDWANAFKKQALVFGKVDAAYLIRKSFGALCPVA</sequence>
<evidence type="ECO:0000313" key="2">
    <source>
        <dbReference type="Proteomes" id="UP000886884"/>
    </source>
</evidence>
<organism evidence="1 2">
    <name type="scientific">Candidatus Ornithocaccomicrobium faecavium</name>
    <dbReference type="NCBI Taxonomy" id="2840890"/>
    <lineage>
        <taxon>Bacteria</taxon>
        <taxon>Bacillati</taxon>
        <taxon>Bacillota</taxon>
        <taxon>Clostridia</taxon>
        <taxon>Candidatus Ornithocaccomicrobium</taxon>
    </lineage>
</organism>
<reference evidence="1" key="2">
    <citation type="journal article" date="2021" name="PeerJ">
        <title>Extensive microbial diversity within the chicken gut microbiome revealed by metagenomics and culture.</title>
        <authorList>
            <person name="Gilroy R."/>
            <person name="Ravi A."/>
            <person name="Getino M."/>
            <person name="Pursley I."/>
            <person name="Horton D.L."/>
            <person name="Alikhan N.F."/>
            <person name="Baker D."/>
            <person name="Gharbi K."/>
            <person name="Hall N."/>
            <person name="Watson M."/>
            <person name="Adriaenssens E.M."/>
            <person name="Foster-Nyarko E."/>
            <person name="Jarju S."/>
            <person name="Secka A."/>
            <person name="Antonio M."/>
            <person name="Oren A."/>
            <person name="Chaudhuri R.R."/>
            <person name="La Ragione R."/>
            <person name="Hildebrand F."/>
            <person name="Pallen M.J."/>
        </authorList>
    </citation>
    <scope>NUCLEOTIDE SEQUENCE</scope>
    <source>
        <strain evidence="1">CHK183-6373</strain>
    </source>
</reference>
<dbReference type="Proteomes" id="UP000886884">
    <property type="component" value="Unassembled WGS sequence"/>
</dbReference>
<gene>
    <name evidence="1" type="ORF">IAA64_02615</name>
</gene>
<comment type="caution">
    <text evidence="1">The sequence shown here is derived from an EMBL/GenBank/DDBJ whole genome shotgun (WGS) entry which is preliminary data.</text>
</comment>
<reference evidence="1" key="1">
    <citation type="submission" date="2020-10" db="EMBL/GenBank/DDBJ databases">
        <authorList>
            <person name="Gilroy R."/>
        </authorList>
    </citation>
    <scope>NUCLEOTIDE SEQUENCE</scope>
    <source>
        <strain evidence="1">CHK183-6373</strain>
    </source>
</reference>
<accession>A0A9D1P5H2</accession>
<name>A0A9D1P5H2_9FIRM</name>